<proteinExistence type="predicted"/>
<gene>
    <name evidence="4" type="ORF">PG991_010860</name>
</gene>
<dbReference type="PANTHER" id="PTHR37534:SF46">
    <property type="entry name" value="ZN(II)2CYS6 TRANSCRIPTION FACTOR (EUROFUNG)"/>
    <property type="match status" value="1"/>
</dbReference>
<comment type="caution">
    <text evidence="4">The sequence shown here is derived from an EMBL/GenBank/DDBJ whole genome shotgun (WGS) entry which is preliminary data.</text>
</comment>
<dbReference type="Proteomes" id="UP001396898">
    <property type="component" value="Unassembled WGS sequence"/>
</dbReference>
<organism evidence="4 5">
    <name type="scientific">Apiospora marii</name>
    <dbReference type="NCBI Taxonomy" id="335849"/>
    <lineage>
        <taxon>Eukaryota</taxon>
        <taxon>Fungi</taxon>
        <taxon>Dikarya</taxon>
        <taxon>Ascomycota</taxon>
        <taxon>Pezizomycotina</taxon>
        <taxon>Sordariomycetes</taxon>
        <taxon>Xylariomycetidae</taxon>
        <taxon>Amphisphaeriales</taxon>
        <taxon>Apiosporaceae</taxon>
        <taxon>Apiospora</taxon>
    </lineage>
</organism>
<sequence length="566" mass="63820">MPEKGRLLNWQPGFSLSRKPTKKSVTRRRKKQGADVVQQYEFICEYPTEQNHEPRPAFENSNEFNTATSEAPDVATVLVTDGTASPDCRACPYDDGPCLSGDIPSEASAGRSFLGATRYTGIGGTGIRNIDYSQRSTHDTEDPAKFTSLTTTTPRVNIVGQKHDDHIWTPSSILYNSVAHRFEPILDQYNQEFCKIPLTFDLQINPFQYRKGSCAEPLFLVHAAMALAGHHVESQSTEHHRGTALQLLREGLSTSGNLAEVYHMLHTIVILFSLDETQSAWGNWSTHLMGAYAILEACGSIEVWSKSPRAVVQVGLLIWWDAITSLVAREDCVFPYSYFEAVTSSNTSDHEWDYFRLCGCPLELVRVVMHLARLSAEKRKATSMQYVKFDGTVISDIEKSLMSWQHISPPTADQDESSMHQDLDSLHCAEAWRNGLLLYLYRVFQWEPGSRVPVLVARLARVAADHVFACRDDSSLVAKQALLPLFFAGCELRDESTRGKILRLCSVWDGVTRYHMFNSTMPLLKEVWADQEQRGFENVWWGQVVDRLHAGNEAHGHPLRMRLCFG</sequence>
<evidence type="ECO:0000313" key="4">
    <source>
        <dbReference type="EMBL" id="KAK8008309.1"/>
    </source>
</evidence>
<reference evidence="4 5" key="1">
    <citation type="submission" date="2023-01" db="EMBL/GenBank/DDBJ databases">
        <title>Analysis of 21 Apiospora genomes using comparative genomics revels a genus with tremendous synthesis potential of carbohydrate active enzymes and secondary metabolites.</title>
        <authorList>
            <person name="Sorensen T."/>
        </authorList>
    </citation>
    <scope>NUCLEOTIDE SEQUENCE [LARGE SCALE GENOMIC DNA]</scope>
    <source>
        <strain evidence="4 5">CBS 20057</strain>
    </source>
</reference>
<keyword evidence="5" id="KW-1185">Reference proteome</keyword>
<evidence type="ECO:0008006" key="6">
    <source>
        <dbReference type="Google" id="ProtNLM"/>
    </source>
</evidence>
<dbReference type="PANTHER" id="PTHR37534">
    <property type="entry name" value="TRANSCRIPTIONAL ACTIVATOR PROTEIN UGA3"/>
    <property type="match status" value="1"/>
</dbReference>
<dbReference type="InterPro" id="IPR021858">
    <property type="entry name" value="Fun_TF"/>
</dbReference>
<feature type="compositionally biased region" description="Basic residues" evidence="3">
    <location>
        <begin position="19"/>
        <end position="31"/>
    </location>
</feature>
<feature type="region of interest" description="Disordered" evidence="3">
    <location>
        <begin position="1"/>
        <end position="31"/>
    </location>
</feature>
<evidence type="ECO:0000256" key="2">
    <source>
        <dbReference type="ARBA" id="ARBA00023242"/>
    </source>
</evidence>
<protein>
    <recommendedName>
        <fullName evidence="6">Transcription factor domain-containing protein</fullName>
    </recommendedName>
</protein>
<evidence type="ECO:0000256" key="3">
    <source>
        <dbReference type="SAM" id="MobiDB-lite"/>
    </source>
</evidence>
<keyword evidence="2" id="KW-0539">Nucleus</keyword>
<name>A0ABR1RCJ7_9PEZI</name>
<dbReference type="EMBL" id="JAQQWI010000016">
    <property type="protein sequence ID" value="KAK8008309.1"/>
    <property type="molecule type" value="Genomic_DNA"/>
</dbReference>
<evidence type="ECO:0000256" key="1">
    <source>
        <dbReference type="ARBA" id="ARBA00004123"/>
    </source>
</evidence>
<comment type="subcellular location">
    <subcellularLocation>
        <location evidence="1">Nucleus</location>
    </subcellularLocation>
</comment>
<dbReference type="Pfam" id="PF11951">
    <property type="entry name" value="Fungal_trans_2"/>
    <property type="match status" value="1"/>
</dbReference>
<evidence type="ECO:0000313" key="5">
    <source>
        <dbReference type="Proteomes" id="UP001396898"/>
    </source>
</evidence>
<accession>A0ABR1RCJ7</accession>